<name>A0ABY3XFV0_9GAMM</name>
<feature type="region of interest" description="Disordered" evidence="1">
    <location>
        <begin position="641"/>
        <end position="662"/>
    </location>
</feature>
<protein>
    <submittedName>
        <fullName evidence="2">DUF1631 domain-containing protein</fullName>
    </submittedName>
</protein>
<dbReference type="EMBL" id="CP093547">
    <property type="protein sequence ID" value="UNP30514.1"/>
    <property type="molecule type" value="Genomic_DNA"/>
</dbReference>
<sequence>MSVTFDPLDASPRATLATAALPRRVRRLLEQLYALVSDETAPQLERMLAEFEQQLFRQADQARNPGLQSGYLETLRLVRLRRSDLIPRYLLALESSLTRLRDPGRDAAGGVSRLAANAAPVFRELRLVDDSEVDESTVLRSIASRHESRAGLGLLLLGQRFGVLAGAPAFDSERLPVGPQRLIRSFAEACQPLQISLESRLDLYRVFDQQVMLGYAALVESMNALLTRENVLPSLSFVPLRARPAAQTAAPAAAEIARTEPAAGSPPQTPAAAATGAARPHTAWSGQAGATPAADALDFATLQQWLSERRELVDKLRPRTPAAPTPAPAEPLDTAELLNALNQIKEEGPRGPQPLRKIADLRQALIARSRPTDGAPAPATLSREDGDVFELLGLLFEEIDQRLRGDAMISTLLNRLQAPLLHAALQDRSLLAHDGHPALQLLNTVAEAGARWTPTEDVDPQLHEPLRQAVDHVIEHYRGSPDAFDSANQRLQDHLQTLARKAEVTERRHVEAARGKEKLELAKRRAFEALEASTADQRLPRFVQTLLSQAWADVLTLTLLRHGEESEAWKRQLEITRQIVAANHSGAGIAPPRGLGADIEHALTLVGYHADDAGAISRQLTVGPALNDEAASRTELAMKLRQRSRLGEDSPPMARAPMPSRDAHEQECWERIRALPFGTWFEFVQNQQGDAVRRRLSWFSPVTDNALFVNQRGQRVGEQSLDSLARMMARGQARVVEQERNRLVDRAWHAALDVLRGFGGARKNADADGART</sequence>
<dbReference type="InterPro" id="IPR012434">
    <property type="entry name" value="DUF1631"/>
</dbReference>
<accession>A0ABY3XFV0</accession>
<gene>
    <name evidence="2" type="ORF">MOV92_04400</name>
</gene>
<feature type="compositionally biased region" description="Low complexity" evidence="1">
    <location>
        <begin position="251"/>
        <end position="283"/>
    </location>
</feature>
<evidence type="ECO:0000313" key="3">
    <source>
        <dbReference type="Proteomes" id="UP000829194"/>
    </source>
</evidence>
<dbReference type="RefSeq" id="WP_083512301.1">
    <property type="nucleotide sequence ID" value="NZ_CP011131.1"/>
</dbReference>
<organism evidence="2 3">
    <name type="scientific">Lysobacter gummosus</name>
    <dbReference type="NCBI Taxonomy" id="262324"/>
    <lineage>
        <taxon>Bacteria</taxon>
        <taxon>Pseudomonadati</taxon>
        <taxon>Pseudomonadota</taxon>
        <taxon>Gammaproteobacteria</taxon>
        <taxon>Lysobacterales</taxon>
        <taxon>Lysobacteraceae</taxon>
        <taxon>Lysobacter</taxon>
    </lineage>
</organism>
<evidence type="ECO:0000313" key="2">
    <source>
        <dbReference type="EMBL" id="UNP30514.1"/>
    </source>
</evidence>
<reference evidence="2 3" key="1">
    <citation type="submission" date="2022-03" db="EMBL/GenBank/DDBJ databases">
        <title>Complete genome sequence of Lysobacter capsici VKM B-2533 and Lysobacter gummosus 10.1.1, promising sources of lytic agents.</title>
        <authorList>
            <person name="Tarlachkov S.V."/>
            <person name="Kudryakova I.V."/>
            <person name="Afoshin A.S."/>
            <person name="Leontyevskaya E.A."/>
            <person name="Leontyevskaya N.V."/>
        </authorList>
    </citation>
    <scope>NUCLEOTIDE SEQUENCE [LARGE SCALE GENOMIC DNA]</scope>
    <source>
        <strain evidence="2 3">10.1.1</strain>
    </source>
</reference>
<dbReference type="Pfam" id="PF07793">
    <property type="entry name" value="DUF1631"/>
    <property type="match status" value="1"/>
</dbReference>
<proteinExistence type="predicted"/>
<evidence type="ECO:0000256" key="1">
    <source>
        <dbReference type="SAM" id="MobiDB-lite"/>
    </source>
</evidence>
<keyword evidence="3" id="KW-1185">Reference proteome</keyword>
<feature type="region of interest" description="Disordered" evidence="1">
    <location>
        <begin position="251"/>
        <end position="290"/>
    </location>
</feature>
<dbReference type="Proteomes" id="UP000829194">
    <property type="component" value="Chromosome"/>
</dbReference>